<keyword evidence="2" id="KW-0238">DNA-binding</keyword>
<name>C6XRE6_HIRBI</name>
<sequence length="122" mass="13896">MSDKIVYEKQADYTHRGCPVEAALDIIGGKGKGSILCILLDQTMRFNELQRTLTGISQRILTKQLRELEDAGLIHREVYAEVPPRVEYSLTDKGQSLRTIIMELHKWGRENVLDQTPQEKAS</sequence>
<dbReference type="SUPFAM" id="SSF46785">
    <property type="entry name" value="Winged helix' DNA-binding domain"/>
    <property type="match status" value="1"/>
</dbReference>
<dbReference type="Proteomes" id="UP000002745">
    <property type="component" value="Chromosome"/>
</dbReference>
<dbReference type="HOGENOM" id="CLU_111585_5_1_5"/>
<reference evidence="6" key="1">
    <citation type="journal article" date="2011" name="J. Bacteriol.">
        <title>Genome sequences of eight morphologically diverse alphaproteobacteria.</title>
        <authorList>
            <consortium name="US DOE Joint Genome Institute"/>
            <person name="Brown P.J."/>
            <person name="Kysela D.T."/>
            <person name="Buechlein A."/>
            <person name="Hemmerich C."/>
            <person name="Brun Y.V."/>
        </authorList>
    </citation>
    <scope>NUCLEOTIDE SEQUENCE [LARGE SCALE GENOMIC DNA]</scope>
    <source>
        <strain evidence="6">ATCC 49814 / DSM 5838 / IFAM 1418</strain>
    </source>
</reference>
<dbReference type="InterPro" id="IPR036390">
    <property type="entry name" value="WH_DNA-bd_sf"/>
</dbReference>
<dbReference type="KEGG" id="hba:Hbal_1084"/>
<keyword evidence="1" id="KW-0805">Transcription regulation</keyword>
<dbReference type="RefSeq" id="WP_015826928.1">
    <property type="nucleotide sequence ID" value="NC_012982.1"/>
</dbReference>
<dbReference type="STRING" id="582402.Hbal_1084"/>
<dbReference type="PANTHER" id="PTHR33204:SF29">
    <property type="entry name" value="TRANSCRIPTIONAL REGULATOR"/>
    <property type="match status" value="1"/>
</dbReference>
<evidence type="ECO:0000256" key="3">
    <source>
        <dbReference type="ARBA" id="ARBA00023163"/>
    </source>
</evidence>
<accession>C6XRE6</accession>
<dbReference type="PROSITE" id="PS51118">
    <property type="entry name" value="HTH_HXLR"/>
    <property type="match status" value="1"/>
</dbReference>
<dbReference type="eggNOG" id="COG1733">
    <property type="taxonomic scope" value="Bacteria"/>
</dbReference>
<evidence type="ECO:0000259" key="4">
    <source>
        <dbReference type="PROSITE" id="PS51118"/>
    </source>
</evidence>
<dbReference type="Gene3D" id="1.10.10.10">
    <property type="entry name" value="Winged helix-like DNA-binding domain superfamily/Winged helix DNA-binding domain"/>
    <property type="match status" value="1"/>
</dbReference>
<dbReference type="CDD" id="cd00090">
    <property type="entry name" value="HTH_ARSR"/>
    <property type="match status" value="1"/>
</dbReference>
<dbReference type="InterPro" id="IPR002577">
    <property type="entry name" value="HTH_HxlR"/>
</dbReference>
<evidence type="ECO:0000313" key="5">
    <source>
        <dbReference type="EMBL" id="ACT58778.1"/>
    </source>
</evidence>
<dbReference type="AlphaFoldDB" id="C6XRE6"/>
<gene>
    <name evidence="5" type="ordered locus">Hbal_1084</name>
</gene>
<dbReference type="EMBL" id="CP001678">
    <property type="protein sequence ID" value="ACT58778.1"/>
    <property type="molecule type" value="Genomic_DNA"/>
</dbReference>
<proteinExistence type="predicted"/>
<organism evidence="5 6">
    <name type="scientific">Hirschia baltica (strain ATCC 49814 / DSM 5838 / IFAM 1418)</name>
    <dbReference type="NCBI Taxonomy" id="582402"/>
    <lineage>
        <taxon>Bacteria</taxon>
        <taxon>Pseudomonadati</taxon>
        <taxon>Pseudomonadota</taxon>
        <taxon>Alphaproteobacteria</taxon>
        <taxon>Hyphomonadales</taxon>
        <taxon>Hyphomonadaceae</taxon>
        <taxon>Hirschia</taxon>
    </lineage>
</organism>
<dbReference type="PANTHER" id="PTHR33204">
    <property type="entry name" value="TRANSCRIPTIONAL REGULATOR, MARR FAMILY"/>
    <property type="match status" value="1"/>
</dbReference>
<protein>
    <submittedName>
        <fullName evidence="5">Transcriptional regulator, HxlR family</fullName>
    </submittedName>
</protein>
<dbReference type="InterPro" id="IPR036388">
    <property type="entry name" value="WH-like_DNA-bd_sf"/>
</dbReference>
<dbReference type="GO" id="GO:0006355">
    <property type="term" value="P:regulation of DNA-templated transcription"/>
    <property type="evidence" value="ECO:0007669"/>
    <property type="project" value="UniProtKB-ARBA"/>
</dbReference>
<feature type="domain" description="HTH hxlR-type" evidence="4">
    <location>
        <begin position="18"/>
        <end position="116"/>
    </location>
</feature>
<dbReference type="InterPro" id="IPR011991">
    <property type="entry name" value="ArsR-like_HTH"/>
</dbReference>
<dbReference type="Pfam" id="PF01638">
    <property type="entry name" value="HxlR"/>
    <property type="match status" value="1"/>
</dbReference>
<evidence type="ECO:0000313" key="6">
    <source>
        <dbReference type="Proteomes" id="UP000002745"/>
    </source>
</evidence>
<dbReference type="GO" id="GO:0003677">
    <property type="term" value="F:DNA binding"/>
    <property type="evidence" value="ECO:0007669"/>
    <property type="project" value="UniProtKB-KW"/>
</dbReference>
<keyword evidence="3" id="KW-0804">Transcription</keyword>
<evidence type="ECO:0000256" key="2">
    <source>
        <dbReference type="ARBA" id="ARBA00023125"/>
    </source>
</evidence>
<keyword evidence="6" id="KW-1185">Reference proteome</keyword>
<evidence type="ECO:0000256" key="1">
    <source>
        <dbReference type="ARBA" id="ARBA00023015"/>
    </source>
</evidence>